<accession>A0A6C0BY38</accession>
<sequence>MANYGDSCDWTKTLLWITPSCLLTGIIAAFLGQWDTAIGEVAVFVTSVLHWRDPRPGSRLRMLDMIVVRVSLVVHLQAIWLAASILLLGAMVVSIACFCWSHHRDSYAHHAAGWIMACVSNLLLARERYL</sequence>
<keyword evidence="1" id="KW-1133">Transmembrane helix</keyword>
<keyword evidence="1" id="KW-0472">Membrane</keyword>
<evidence type="ECO:0000313" key="2">
    <source>
        <dbReference type="EMBL" id="QHS96992.1"/>
    </source>
</evidence>
<dbReference type="EMBL" id="MN739283">
    <property type="protein sequence ID" value="QHS96992.1"/>
    <property type="molecule type" value="Genomic_DNA"/>
</dbReference>
<protein>
    <submittedName>
        <fullName evidence="2">Uncharacterized protein</fullName>
    </submittedName>
</protein>
<evidence type="ECO:0000256" key="1">
    <source>
        <dbReference type="SAM" id="Phobius"/>
    </source>
</evidence>
<dbReference type="AlphaFoldDB" id="A0A6C0BY38"/>
<organism evidence="2">
    <name type="scientific">viral metagenome</name>
    <dbReference type="NCBI Taxonomy" id="1070528"/>
    <lineage>
        <taxon>unclassified sequences</taxon>
        <taxon>metagenomes</taxon>
        <taxon>organismal metagenomes</taxon>
    </lineage>
</organism>
<reference evidence="2" key="1">
    <citation type="journal article" date="2020" name="Nature">
        <title>Giant virus diversity and host interactions through global metagenomics.</title>
        <authorList>
            <person name="Schulz F."/>
            <person name="Roux S."/>
            <person name="Paez-Espino D."/>
            <person name="Jungbluth S."/>
            <person name="Walsh D.A."/>
            <person name="Denef V.J."/>
            <person name="McMahon K.D."/>
            <person name="Konstantinidis K.T."/>
            <person name="Eloe-Fadrosh E.A."/>
            <person name="Kyrpides N.C."/>
            <person name="Woyke T."/>
        </authorList>
    </citation>
    <scope>NUCLEOTIDE SEQUENCE</scope>
    <source>
        <strain evidence="2">GVMAG-M-3300020166-5</strain>
    </source>
</reference>
<name>A0A6C0BY38_9ZZZZ</name>
<keyword evidence="1" id="KW-0812">Transmembrane</keyword>
<proteinExistence type="predicted"/>
<feature type="transmembrane region" description="Helical" evidence="1">
    <location>
        <begin position="72"/>
        <end position="101"/>
    </location>
</feature>